<proteinExistence type="predicted"/>
<dbReference type="Gramene" id="PVH63171">
    <property type="protein sequence ID" value="PVH63171"/>
    <property type="gene ID" value="PAHAL_3G485900"/>
</dbReference>
<sequence length="98" mass="10799">MACALRILSQGRAVPTVTPQCAVVSVVPTMCSTKCHFHGKFPCGMSLTSGHPPSANTDETFIYLQFLFDFHSAHGQLPSTMFWYLGCIHNLELRPLLS</sequence>
<dbReference type="EMBL" id="CM008048">
    <property type="protein sequence ID" value="PVH63171.1"/>
    <property type="molecule type" value="Genomic_DNA"/>
</dbReference>
<gene>
    <name evidence="1" type="ORF">PAHAL_3G485900</name>
</gene>
<dbReference type="AlphaFoldDB" id="A0A2T8KLW8"/>
<name>A0A2T8KLW8_9POAL</name>
<organism evidence="1">
    <name type="scientific">Panicum hallii</name>
    <dbReference type="NCBI Taxonomy" id="206008"/>
    <lineage>
        <taxon>Eukaryota</taxon>
        <taxon>Viridiplantae</taxon>
        <taxon>Streptophyta</taxon>
        <taxon>Embryophyta</taxon>
        <taxon>Tracheophyta</taxon>
        <taxon>Spermatophyta</taxon>
        <taxon>Magnoliopsida</taxon>
        <taxon>Liliopsida</taxon>
        <taxon>Poales</taxon>
        <taxon>Poaceae</taxon>
        <taxon>PACMAD clade</taxon>
        <taxon>Panicoideae</taxon>
        <taxon>Panicodae</taxon>
        <taxon>Paniceae</taxon>
        <taxon>Panicinae</taxon>
        <taxon>Panicum</taxon>
        <taxon>Panicum sect. Panicum</taxon>
    </lineage>
</organism>
<reference evidence="1" key="1">
    <citation type="submission" date="2018-04" db="EMBL/GenBank/DDBJ databases">
        <title>WGS assembly of Panicum hallii.</title>
        <authorList>
            <person name="Lovell J."/>
            <person name="Jenkins J."/>
            <person name="Lowry D."/>
            <person name="Mamidi S."/>
            <person name="Sreedasyam A."/>
            <person name="Weng X."/>
            <person name="Barry K."/>
            <person name="Bonette J."/>
            <person name="Campitelli B."/>
            <person name="Daum C."/>
            <person name="Gordon S."/>
            <person name="Gould B."/>
            <person name="Lipzen A."/>
            <person name="Macqueen A."/>
            <person name="Palacio-Mejia J."/>
            <person name="Plott C."/>
            <person name="Shakirov E."/>
            <person name="Shu S."/>
            <person name="Yoshinaga Y."/>
            <person name="Zane M."/>
            <person name="Rokhsar D."/>
            <person name="Grimwood J."/>
            <person name="Schmutz J."/>
            <person name="Juenger T."/>
        </authorList>
    </citation>
    <scope>NUCLEOTIDE SEQUENCE [LARGE SCALE GENOMIC DNA]</scope>
    <source>
        <strain evidence="1">FIL2</strain>
    </source>
</reference>
<dbReference type="Proteomes" id="UP000243499">
    <property type="component" value="Chromosome 3"/>
</dbReference>
<accession>A0A2T8KLW8</accession>
<protein>
    <submittedName>
        <fullName evidence="1">Uncharacterized protein</fullName>
    </submittedName>
</protein>
<evidence type="ECO:0000313" key="1">
    <source>
        <dbReference type="EMBL" id="PVH63171.1"/>
    </source>
</evidence>